<gene>
    <name evidence="1" type="ORF">K7432_007517</name>
</gene>
<sequence length="76" mass="8471">MNGRYEMAGSMNLENPVEWALDLRLGPGRGAKIILHFDIQILPSLNNVNTIEEAMALDGHCIHYALTQALWQPVVV</sequence>
<name>A0ABR2W0X3_9FUNG</name>
<comment type="caution">
    <text evidence="1">The sequence shown here is derived from an EMBL/GenBank/DDBJ whole genome shotgun (WGS) entry which is preliminary data.</text>
</comment>
<evidence type="ECO:0000313" key="1">
    <source>
        <dbReference type="EMBL" id="KAK9711862.1"/>
    </source>
</evidence>
<accession>A0ABR2W0X3</accession>
<keyword evidence="2" id="KW-1185">Reference proteome</keyword>
<evidence type="ECO:0000313" key="2">
    <source>
        <dbReference type="Proteomes" id="UP001479436"/>
    </source>
</evidence>
<reference evidence="1 2" key="1">
    <citation type="submission" date="2023-04" db="EMBL/GenBank/DDBJ databases">
        <title>Genome of Basidiobolus ranarum AG-B5.</title>
        <authorList>
            <person name="Stajich J.E."/>
            <person name="Carter-House D."/>
            <person name="Gryganskyi A."/>
        </authorList>
    </citation>
    <scope>NUCLEOTIDE SEQUENCE [LARGE SCALE GENOMIC DNA]</scope>
    <source>
        <strain evidence="1 2">AG-B5</strain>
    </source>
</reference>
<protein>
    <submittedName>
        <fullName evidence="1">Uncharacterized protein</fullName>
    </submittedName>
</protein>
<organism evidence="1 2">
    <name type="scientific">Basidiobolus ranarum</name>
    <dbReference type="NCBI Taxonomy" id="34480"/>
    <lineage>
        <taxon>Eukaryota</taxon>
        <taxon>Fungi</taxon>
        <taxon>Fungi incertae sedis</taxon>
        <taxon>Zoopagomycota</taxon>
        <taxon>Entomophthoromycotina</taxon>
        <taxon>Basidiobolomycetes</taxon>
        <taxon>Basidiobolales</taxon>
        <taxon>Basidiobolaceae</taxon>
        <taxon>Basidiobolus</taxon>
    </lineage>
</organism>
<proteinExistence type="predicted"/>
<dbReference type="Proteomes" id="UP001479436">
    <property type="component" value="Unassembled WGS sequence"/>
</dbReference>
<dbReference type="EMBL" id="JASJQH010007250">
    <property type="protein sequence ID" value="KAK9711862.1"/>
    <property type="molecule type" value="Genomic_DNA"/>
</dbReference>